<accession>A0ABY7K402</accession>
<evidence type="ECO:0000313" key="3">
    <source>
        <dbReference type="Proteomes" id="UP001164693"/>
    </source>
</evidence>
<name>A0ABY7K402_9ACTN</name>
<dbReference type="InterPro" id="IPR032466">
    <property type="entry name" value="Metal_Hydrolase"/>
</dbReference>
<dbReference type="Gene3D" id="2.30.40.10">
    <property type="entry name" value="Urease, subunit C, domain 1"/>
    <property type="match status" value="1"/>
</dbReference>
<dbReference type="InterPro" id="IPR050378">
    <property type="entry name" value="Metallo-dep_Hydrolases_sf"/>
</dbReference>
<dbReference type="Pfam" id="PF07969">
    <property type="entry name" value="Amidohydro_3"/>
    <property type="match status" value="1"/>
</dbReference>
<protein>
    <submittedName>
        <fullName evidence="2">Amidohydrolase family protein</fullName>
    </submittedName>
</protein>
<evidence type="ECO:0000259" key="1">
    <source>
        <dbReference type="Pfam" id="PF07969"/>
    </source>
</evidence>
<dbReference type="EMBL" id="CP097463">
    <property type="protein sequence ID" value="WAX58357.1"/>
    <property type="molecule type" value="Genomic_DNA"/>
</dbReference>
<reference evidence="2" key="1">
    <citation type="submission" date="2022-05" db="EMBL/GenBank/DDBJ databases">
        <title>Jatrophihabitans sp. SB3-54 whole genome sequence.</title>
        <authorList>
            <person name="Suh M.K."/>
            <person name="Eom M.K."/>
            <person name="Kim J.S."/>
            <person name="Kim H.S."/>
            <person name="Do H.E."/>
            <person name="Shin Y.K."/>
            <person name="Lee J.-S."/>
        </authorList>
    </citation>
    <scope>NUCLEOTIDE SEQUENCE</scope>
    <source>
        <strain evidence="2">SB3-54</strain>
    </source>
</reference>
<dbReference type="PANTHER" id="PTHR11647:SF1">
    <property type="entry name" value="COLLAPSIN RESPONSE MEDIATOR PROTEIN"/>
    <property type="match status" value="1"/>
</dbReference>
<organism evidence="2 3">
    <name type="scientific">Jatrophihabitans cynanchi</name>
    <dbReference type="NCBI Taxonomy" id="2944128"/>
    <lineage>
        <taxon>Bacteria</taxon>
        <taxon>Bacillati</taxon>
        <taxon>Actinomycetota</taxon>
        <taxon>Actinomycetes</taxon>
        <taxon>Jatrophihabitantales</taxon>
        <taxon>Jatrophihabitantaceae</taxon>
        <taxon>Jatrophihabitans</taxon>
    </lineage>
</organism>
<proteinExistence type="predicted"/>
<dbReference type="SUPFAM" id="SSF51338">
    <property type="entry name" value="Composite domain of metallo-dependent hydrolases"/>
    <property type="match status" value="1"/>
</dbReference>
<dbReference type="InterPro" id="IPR013108">
    <property type="entry name" value="Amidohydro_3"/>
</dbReference>
<dbReference type="Proteomes" id="UP001164693">
    <property type="component" value="Chromosome"/>
</dbReference>
<sequence length="572" mass="61541">MSEFDLVIRGGCVVDGTGAAARSADVAVTGGTVREVGRVGGLGRREVDASGAVVAPGFVDIHTHYDGQATWDSRLAPSSWHGVTTVVMGNCGVGFAPSHTYDHDRLIELMEGVEDIPGSALHEGLAWNWSSFAEYLDALDARTFDIDVAAQVPHAALRVWAMGERASAREVADDIEIAAMAELAADAVEAGAFGFTTSRTLNHKSVTGELIPSYEAPDNELVAIAAAIGRTGKGVLQLVTDFPDVAADFELMTAMTAASGRPLSVSLGQRHDTPETYREVLRQLRRANEAGHRMRGQVPARGIGLLLGLQCTLHPFMLNPVLRQLASLPVDHQAFRMRDPAVKAAALVAQDELVDENLVGGRLIHRYAQMYELSDPPNYEPDPRTSIAARAEQVGRAPQELAYDLIAAGDGTTMLYLISSNYAYGSLDVVRELLTDPYTVPGLSDGGAHVGTICDASFPTTLLQHWARDRTNGIALEDVIRRQCRETARTVGLIDRGVLAPGFKADINVIDLDGLRLYPPAMTFDLPGGGRRLSQRTEGYAYTFVRGELTYAAGRSTDALPGRLLRSRREAA</sequence>
<dbReference type="SUPFAM" id="SSF51556">
    <property type="entry name" value="Metallo-dependent hydrolases"/>
    <property type="match status" value="1"/>
</dbReference>
<keyword evidence="3" id="KW-1185">Reference proteome</keyword>
<evidence type="ECO:0000313" key="2">
    <source>
        <dbReference type="EMBL" id="WAX58357.1"/>
    </source>
</evidence>
<dbReference type="InterPro" id="IPR011059">
    <property type="entry name" value="Metal-dep_hydrolase_composite"/>
</dbReference>
<dbReference type="Gene3D" id="3.20.20.140">
    <property type="entry name" value="Metal-dependent hydrolases"/>
    <property type="match status" value="2"/>
</dbReference>
<dbReference type="RefSeq" id="WP_269444905.1">
    <property type="nucleotide sequence ID" value="NZ_CP097463.1"/>
</dbReference>
<gene>
    <name evidence="2" type="ORF">M6B22_06220</name>
</gene>
<feature type="domain" description="Amidohydrolase 3" evidence="1">
    <location>
        <begin position="45"/>
        <end position="551"/>
    </location>
</feature>
<dbReference type="PANTHER" id="PTHR11647">
    <property type="entry name" value="HYDRANTOINASE/DIHYDROPYRIMIDINASE FAMILY MEMBER"/>
    <property type="match status" value="1"/>
</dbReference>